<dbReference type="OrthoDB" id="4752984at2759"/>
<comment type="caution">
    <text evidence="1">The sequence shown here is derived from an EMBL/GenBank/DDBJ whole genome shotgun (WGS) entry which is preliminary data.</text>
</comment>
<sequence length="144" mass="15929">MGLSHRIAFRLYAANFYAKRLHSLPPVAASFLLIGKGRNRCPQRQRHPLIGRINYFCNERSHFDKKECQSGRSASLNYTRVIQCDPVIETYDAKLNILLEKCFLFTVTLKNIESHSGDASLLTSASLDTDSAAGSAGCPAHGCP</sequence>
<name>A0A5B7G9A7_PORTR</name>
<dbReference type="Proteomes" id="UP000324222">
    <property type="component" value="Unassembled WGS sequence"/>
</dbReference>
<evidence type="ECO:0000313" key="1">
    <source>
        <dbReference type="EMBL" id="MPC53114.1"/>
    </source>
</evidence>
<keyword evidence="2" id="KW-1185">Reference proteome</keyword>
<dbReference type="EMBL" id="VSRR010011395">
    <property type="protein sequence ID" value="MPC53114.1"/>
    <property type="molecule type" value="Genomic_DNA"/>
</dbReference>
<reference evidence="1 2" key="1">
    <citation type="submission" date="2019-05" db="EMBL/GenBank/DDBJ databases">
        <title>Another draft genome of Portunus trituberculatus and its Hox gene families provides insights of decapod evolution.</title>
        <authorList>
            <person name="Jeong J.-H."/>
            <person name="Song I."/>
            <person name="Kim S."/>
            <person name="Choi T."/>
            <person name="Kim D."/>
            <person name="Ryu S."/>
            <person name="Kim W."/>
        </authorList>
    </citation>
    <scope>NUCLEOTIDE SEQUENCE [LARGE SCALE GENOMIC DNA]</scope>
    <source>
        <tissue evidence="1">Muscle</tissue>
    </source>
</reference>
<gene>
    <name evidence="1" type="ORF">E2C01_046998</name>
</gene>
<proteinExistence type="predicted"/>
<organism evidence="1 2">
    <name type="scientific">Portunus trituberculatus</name>
    <name type="common">Swimming crab</name>
    <name type="synonym">Neptunus trituberculatus</name>
    <dbReference type="NCBI Taxonomy" id="210409"/>
    <lineage>
        <taxon>Eukaryota</taxon>
        <taxon>Metazoa</taxon>
        <taxon>Ecdysozoa</taxon>
        <taxon>Arthropoda</taxon>
        <taxon>Crustacea</taxon>
        <taxon>Multicrustacea</taxon>
        <taxon>Malacostraca</taxon>
        <taxon>Eumalacostraca</taxon>
        <taxon>Eucarida</taxon>
        <taxon>Decapoda</taxon>
        <taxon>Pleocyemata</taxon>
        <taxon>Brachyura</taxon>
        <taxon>Eubrachyura</taxon>
        <taxon>Portunoidea</taxon>
        <taxon>Portunidae</taxon>
        <taxon>Portuninae</taxon>
        <taxon>Portunus</taxon>
    </lineage>
</organism>
<dbReference type="AlphaFoldDB" id="A0A5B7G9A7"/>
<evidence type="ECO:0000313" key="2">
    <source>
        <dbReference type="Proteomes" id="UP000324222"/>
    </source>
</evidence>
<protein>
    <submittedName>
        <fullName evidence="1">Uncharacterized protein</fullName>
    </submittedName>
</protein>
<accession>A0A5B7G9A7</accession>